<gene>
    <name evidence="2" type="ORF">PECAL_3P24070</name>
</gene>
<evidence type="ECO:0000313" key="2">
    <source>
        <dbReference type="EMBL" id="CAH0372413.1"/>
    </source>
</evidence>
<sequence length="412" mass="41850">MADPLDLFPGVAPPLLATLSAPALLRAGACCRRWRDVTRRVAGRRTAEGAGPAAAVALLVRTEECEGRSEVACALAALTRNLQWAPEVALIFATEDAACYSDGNGVRTLEADVRARLPRACLVACGRAPGVFGPVAGALQEVVDAGGCAVLLLRGARGAGPPGLLALPGRRRRADKAARGVVSGQAPRPAPPFPPDASSAAAARAAAAAPPLLLDAVRREEAASKKGFKRSDACQAAFAEAWLRARGAAPRDLVLVLYGDAAFGDALGARGDVRTGRLGRVCGGAVDDDLVGGTAGGLVDAAAVLIHLPASVASRGAALALQAQGADGYEEELVTRLRGFRPDFGLVATCFGRAPEDFHGESGVEARAHARRLQCPLVGFLAGGEFGAAGGSEFGALGFTTCLGLRGGEGVS</sequence>
<accession>A0A8J2SI45</accession>
<evidence type="ECO:0008006" key="4">
    <source>
        <dbReference type="Google" id="ProtNLM"/>
    </source>
</evidence>
<evidence type="ECO:0000313" key="3">
    <source>
        <dbReference type="Proteomes" id="UP000789595"/>
    </source>
</evidence>
<dbReference type="Proteomes" id="UP000789595">
    <property type="component" value="Unassembled WGS sequence"/>
</dbReference>
<dbReference type="AlphaFoldDB" id="A0A8J2SI45"/>
<comment type="caution">
    <text evidence="2">The sequence shown here is derived from an EMBL/GenBank/DDBJ whole genome shotgun (WGS) entry which is preliminary data.</text>
</comment>
<organism evidence="2 3">
    <name type="scientific">Pelagomonas calceolata</name>
    <dbReference type="NCBI Taxonomy" id="35677"/>
    <lineage>
        <taxon>Eukaryota</taxon>
        <taxon>Sar</taxon>
        <taxon>Stramenopiles</taxon>
        <taxon>Ochrophyta</taxon>
        <taxon>Pelagophyceae</taxon>
        <taxon>Pelagomonadales</taxon>
        <taxon>Pelagomonadaceae</taxon>
        <taxon>Pelagomonas</taxon>
    </lineage>
</organism>
<evidence type="ECO:0000256" key="1">
    <source>
        <dbReference type="SAM" id="MobiDB-lite"/>
    </source>
</evidence>
<proteinExistence type="predicted"/>
<keyword evidence="3" id="KW-1185">Reference proteome</keyword>
<feature type="region of interest" description="Disordered" evidence="1">
    <location>
        <begin position="180"/>
        <end position="201"/>
    </location>
</feature>
<dbReference type="EMBL" id="CAKKNE010000003">
    <property type="protein sequence ID" value="CAH0372413.1"/>
    <property type="molecule type" value="Genomic_DNA"/>
</dbReference>
<reference evidence="2" key="1">
    <citation type="submission" date="2021-11" db="EMBL/GenBank/DDBJ databases">
        <authorList>
            <consortium name="Genoscope - CEA"/>
            <person name="William W."/>
        </authorList>
    </citation>
    <scope>NUCLEOTIDE SEQUENCE</scope>
</reference>
<protein>
    <recommendedName>
        <fullName evidence="4">FIST C-domain domain-containing protein</fullName>
    </recommendedName>
</protein>
<name>A0A8J2SI45_9STRA</name>